<feature type="region of interest" description="Disordered" evidence="1">
    <location>
        <begin position="1211"/>
        <end position="1259"/>
    </location>
</feature>
<feature type="compositionally biased region" description="Acidic residues" evidence="1">
    <location>
        <begin position="384"/>
        <end position="395"/>
    </location>
</feature>
<dbReference type="EMBL" id="ML178840">
    <property type="protein sequence ID" value="TFK98311.1"/>
    <property type="molecule type" value="Genomic_DNA"/>
</dbReference>
<feature type="compositionally biased region" description="Acidic residues" evidence="1">
    <location>
        <begin position="921"/>
        <end position="930"/>
    </location>
</feature>
<dbReference type="Proteomes" id="UP000305067">
    <property type="component" value="Unassembled WGS sequence"/>
</dbReference>
<feature type="region of interest" description="Disordered" evidence="1">
    <location>
        <begin position="1"/>
        <end position="109"/>
    </location>
</feature>
<reference evidence="2 3" key="1">
    <citation type="journal article" date="2019" name="Nat. Ecol. Evol.">
        <title>Megaphylogeny resolves global patterns of mushroom evolution.</title>
        <authorList>
            <person name="Varga T."/>
            <person name="Krizsan K."/>
            <person name="Foldi C."/>
            <person name="Dima B."/>
            <person name="Sanchez-Garcia M."/>
            <person name="Sanchez-Ramirez S."/>
            <person name="Szollosi G.J."/>
            <person name="Szarkandi J.G."/>
            <person name="Papp V."/>
            <person name="Albert L."/>
            <person name="Andreopoulos W."/>
            <person name="Angelini C."/>
            <person name="Antonin V."/>
            <person name="Barry K.W."/>
            <person name="Bougher N.L."/>
            <person name="Buchanan P."/>
            <person name="Buyck B."/>
            <person name="Bense V."/>
            <person name="Catcheside P."/>
            <person name="Chovatia M."/>
            <person name="Cooper J."/>
            <person name="Damon W."/>
            <person name="Desjardin D."/>
            <person name="Finy P."/>
            <person name="Geml J."/>
            <person name="Haridas S."/>
            <person name="Hughes K."/>
            <person name="Justo A."/>
            <person name="Karasinski D."/>
            <person name="Kautmanova I."/>
            <person name="Kiss B."/>
            <person name="Kocsube S."/>
            <person name="Kotiranta H."/>
            <person name="LaButti K.M."/>
            <person name="Lechner B.E."/>
            <person name="Liimatainen K."/>
            <person name="Lipzen A."/>
            <person name="Lukacs Z."/>
            <person name="Mihaltcheva S."/>
            <person name="Morgado L.N."/>
            <person name="Niskanen T."/>
            <person name="Noordeloos M.E."/>
            <person name="Ohm R.A."/>
            <person name="Ortiz-Santana B."/>
            <person name="Ovrebo C."/>
            <person name="Racz N."/>
            <person name="Riley R."/>
            <person name="Savchenko A."/>
            <person name="Shiryaev A."/>
            <person name="Soop K."/>
            <person name="Spirin V."/>
            <person name="Szebenyi C."/>
            <person name="Tomsovsky M."/>
            <person name="Tulloss R.E."/>
            <person name="Uehling J."/>
            <person name="Grigoriev I.V."/>
            <person name="Vagvolgyi C."/>
            <person name="Papp T."/>
            <person name="Martin F.M."/>
            <person name="Miettinen O."/>
            <person name="Hibbett D.S."/>
            <person name="Nagy L.G."/>
        </authorList>
    </citation>
    <scope>NUCLEOTIDE SEQUENCE [LARGE SCALE GENOMIC DNA]</scope>
    <source>
        <strain evidence="2 3">CBS 309.79</strain>
    </source>
</reference>
<feature type="compositionally biased region" description="Basic and acidic residues" evidence="1">
    <location>
        <begin position="758"/>
        <end position="768"/>
    </location>
</feature>
<keyword evidence="3" id="KW-1185">Reference proteome</keyword>
<evidence type="ECO:0000313" key="2">
    <source>
        <dbReference type="EMBL" id="TFK98311.1"/>
    </source>
</evidence>
<proteinExistence type="predicted"/>
<feature type="compositionally biased region" description="Polar residues" evidence="1">
    <location>
        <begin position="1134"/>
        <end position="1158"/>
    </location>
</feature>
<feature type="region of interest" description="Disordered" evidence="1">
    <location>
        <begin position="1324"/>
        <end position="1356"/>
    </location>
</feature>
<feature type="compositionally biased region" description="Polar residues" evidence="1">
    <location>
        <begin position="1423"/>
        <end position="1432"/>
    </location>
</feature>
<feature type="compositionally biased region" description="Basic and acidic residues" evidence="1">
    <location>
        <begin position="618"/>
        <end position="627"/>
    </location>
</feature>
<dbReference type="OrthoDB" id="2900339at2759"/>
<organism evidence="2 3">
    <name type="scientific">Pterulicium gracile</name>
    <dbReference type="NCBI Taxonomy" id="1884261"/>
    <lineage>
        <taxon>Eukaryota</taxon>
        <taxon>Fungi</taxon>
        <taxon>Dikarya</taxon>
        <taxon>Basidiomycota</taxon>
        <taxon>Agaricomycotina</taxon>
        <taxon>Agaricomycetes</taxon>
        <taxon>Agaricomycetidae</taxon>
        <taxon>Agaricales</taxon>
        <taxon>Pleurotineae</taxon>
        <taxon>Pterulaceae</taxon>
        <taxon>Pterulicium</taxon>
    </lineage>
</organism>
<feature type="compositionally biased region" description="Low complexity" evidence="1">
    <location>
        <begin position="349"/>
        <end position="358"/>
    </location>
</feature>
<feature type="region of interest" description="Disordered" evidence="1">
    <location>
        <begin position="807"/>
        <end position="1048"/>
    </location>
</feature>
<feature type="region of interest" description="Disordered" evidence="1">
    <location>
        <begin position="199"/>
        <end position="786"/>
    </location>
</feature>
<feature type="compositionally biased region" description="Polar residues" evidence="1">
    <location>
        <begin position="770"/>
        <end position="784"/>
    </location>
</feature>
<gene>
    <name evidence="2" type="ORF">BDV98DRAFT_658008</name>
</gene>
<feature type="compositionally biased region" description="Polar residues" evidence="1">
    <location>
        <begin position="237"/>
        <end position="247"/>
    </location>
</feature>
<feature type="region of interest" description="Disordered" evidence="1">
    <location>
        <begin position="1099"/>
        <end position="1179"/>
    </location>
</feature>
<evidence type="ECO:0000313" key="3">
    <source>
        <dbReference type="Proteomes" id="UP000305067"/>
    </source>
</evidence>
<feature type="compositionally biased region" description="Acidic residues" evidence="1">
    <location>
        <begin position="288"/>
        <end position="316"/>
    </location>
</feature>
<feature type="compositionally biased region" description="Polar residues" evidence="1">
    <location>
        <begin position="970"/>
        <end position="991"/>
    </location>
</feature>
<feature type="region of interest" description="Disordered" evidence="1">
    <location>
        <begin position="1411"/>
        <end position="1442"/>
    </location>
</feature>
<feature type="compositionally biased region" description="Acidic residues" evidence="1">
    <location>
        <begin position="487"/>
        <end position="499"/>
    </location>
</feature>
<feature type="compositionally biased region" description="Polar residues" evidence="1">
    <location>
        <begin position="1510"/>
        <end position="1543"/>
    </location>
</feature>
<evidence type="ECO:0000256" key="1">
    <source>
        <dbReference type="SAM" id="MobiDB-lite"/>
    </source>
</evidence>
<sequence length="1585" mass="168200">MAAPKSMKGSSSARSTRSNAVASKRSAPDSASDEVSSRAKKPRTIPKKEARTSRSGKRREESEEEEEEEDVDMANEEEEEQQNPLRGHRKPPTSRPPPSTSASAPVKTRVDEDIWSKLKAETLRSVIKDIGQGRGTTKEAMVSQLQAMTGTARAGDAWSQLKAMTLRSVLKDVGEEGATTKEAMISQFQAILEDAAPAKHVETVEDSDDELPYMTASASAPPRTRSPFKSKPASSRFKPQSRPSTVTSRDEQAKGPSTRTTRSAASASAKPASKPTTISRGRKCQRDAEEEEDAGEDGGDVSAEEAEEADEEEDEPLVTRSSARSRGKQPEVPHGRNTRSSGVTGTKVAPKAAAPSAGARKRRREAAPTSDEDERVREAGVGSDAEEEEEEDGPEDAVTRSSARSLSKRARATSELAKPSSKQARPLSKRASKRVKSSGGRPSKAPSPIRSPSADVYERLVSDEEEKPASDEEEKPVSDEEEKFVSDEEQELISDDEEAFGPRKRRSSTRTSTSVSAQIGSPARRRARAKADAVEAEIIAKANARLAREGSKPRGEPDQDGETTDDGPTIDTFEADPEPEVSTPASFSPPPQPSLNEPISVSEHKDTQSASTGPAGNRDARGRRWEEAETSTHLASTSPVGEDVIAASSSRTNDVKAGTTPRGKPSTRSRGKQVDKSAKVDIKGKGKARAVVESDEEGDVSDDEPELVDQDEDDSTRSPGACRPGVLASRNSRMKSRMKTDVQVALCDEGYSSDEEPAYGHDPTEGTGDRATNGTTGFRLNLSTPRPLGEPARIHCFVFEDNDTMEPTTLSDARKKKPHVRAKAEPSSSALSNGFVDLPTITTIDDDVPPTFSASGRVQRKRSLSPKKAEALAHAAEVKASNASMRASQGARKRYPKKTPKPSSVGPATGQPHDSNANTEGDLDDSYLMEDLEHQAPALASRGEAVEKVGPPRSSSRKVLPKSSGLKPASGSSTPQTHARPSSSRQENTQVLDHVKVPKRVRRSGAGTGGSTPTRQLSGDLDADGSDVAEEENLQQHNREPVEQQGLAEMSTIEQTITVETTTTEVVEQRDANEPEMMADPSPPPVITEVTVTTVETIQNLDEENLTAPLVNQADDVPETSAPASDASPLQAPVSAQQTSQSTVLSPASQPESYQPSLTPRKCTPTLTASEGPESLRAMDAESLQPVGSPALDFPQGEMIIETMTTEVTTTVTEETPAGPSQLEDTLPRVESTRSWESVVLEQSPSSPTPAASGQLPGVGDVDIRVSEAGTGLMSGNSDVGFANELLNADSSLVPSNLDADIMMENTEGAELLLAQGLHSISQSMEANSRANGAEAVSSSPGTPKASSLSPKPDTLPARLVQTSSLEQMPAKPHSATNAMDSIMLDNALAGRTQHETTEIYHAIVDESLSLPDPIPPTPSAAAETTRSTSEPALSEKTTDAAGSIIDEYTTFVDPVPSTSSEPLQIGALSPGKESNGGGSYDADPYTQRLYDLKNSSITPHSPLDAAGSSLAQGPQASSIASTSKPALQTDAQNSPSDKSPSQWGRRLVGLLNPDSGLARAIRELDGLLSEDGSTATGGSSSRQK</sequence>
<feature type="compositionally biased region" description="Basic and acidic residues" evidence="1">
    <location>
        <begin position="672"/>
        <end position="684"/>
    </location>
</feature>
<protein>
    <submittedName>
        <fullName evidence="2">Uncharacterized protein</fullName>
    </submittedName>
</protein>
<accession>A0A5C3Q970</accession>
<feature type="compositionally biased region" description="Polar residues" evidence="1">
    <location>
        <begin position="8"/>
        <end position="21"/>
    </location>
</feature>
<feature type="region of interest" description="Disordered" evidence="1">
    <location>
        <begin position="1454"/>
        <end position="1548"/>
    </location>
</feature>
<feature type="compositionally biased region" description="Acidic residues" evidence="1">
    <location>
        <begin position="62"/>
        <end position="81"/>
    </location>
</feature>
<name>A0A5C3Q970_9AGAR</name>
<feature type="compositionally biased region" description="Basic residues" evidence="1">
    <location>
        <begin position="891"/>
        <end position="900"/>
    </location>
</feature>
<feature type="compositionally biased region" description="Acidic residues" evidence="1">
    <location>
        <begin position="693"/>
        <end position="714"/>
    </location>
</feature>
<feature type="compositionally biased region" description="Acidic residues" evidence="1">
    <location>
        <begin position="1021"/>
        <end position="1033"/>
    </location>
</feature>
<feature type="compositionally biased region" description="Polar residues" evidence="1">
    <location>
        <begin position="1324"/>
        <end position="1350"/>
    </location>
</feature>
<feature type="compositionally biased region" description="Basic and acidic residues" evidence="1">
    <location>
        <begin position="546"/>
        <end position="557"/>
    </location>
</feature>
<feature type="compositionally biased region" description="Basic and acidic residues" evidence="1">
    <location>
        <begin position="456"/>
        <end position="486"/>
    </location>
</feature>
<feature type="compositionally biased region" description="Polar residues" evidence="1">
    <location>
        <begin position="1235"/>
        <end position="1252"/>
    </location>
</feature>
<feature type="compositionally biased region" description="Basic residues" evidence="1">
    <location>
        <begin position="427"/>
        <end position="436"/>
    </location>
</feature>
<feature type="compositionally biased region" description="Low complexity" evidence="1">
    <location>
        <begin position="257"/>
        <end position="277"/>
    </location>
</feature>